<dbReference type="Proteomes" id="UP000184330">
    <property type="component" value="Unassembled WGS sequence"/>
</dbReference>
<dbReference type="InterPro" id="IPR050329">
    <property type="entry name" value="GLI_C2H2-zinc-finger"/>
</dbReference>
<evidence type="ECO:0000313" key="9">
    <source>
        <dbReference type="Proteomes" id="UP000184330"/>
    </source>
</evidence>
<sequence>MELDTLAVGDVLCGSALFGGTNWWDSGGSSVPGENGRLVDELSTLWSFLPAASDNSSPSPTTGGTEEASSVQAIRTTSKNSKIQWASSKDGWVCEYPECNRSFSQRHKLNRHQKYHTKPHRCLESGCIGRRIAFSLEKDLIRHQSQHNGCRFFCSYVDCSHSIDGLNGGFTRKDNLKRHLTNQHRCL</sequence>
<dbReference type="GO" id="GO:0008270">
    <property type="term" value="F:zinc ion binding"/>
    <property type="evidence" value="ECO:0007669"/>
    <property type="project" value="UniProtKB-KW"/>
</dbReference>
<evidence type="ECO:0000313" key="8">
    <source>
        <dbReference type="EMBL" id="CZR52627.1"/>
    </source>
</evidence>
<evidence type="ECO:0000256" key="3">
    <source>
        <dbReference type="ARBA" id="ARBA00022771"/>
    </source>
</evidence>
<keyword evidence="4" id="KW-0862">Zinc</keyword>
<keyword evidence="3 5" id="KW-0863">Zinc-finger</keyword>
<dbReference type="STRING" id="576137.A0A1L7WIN2"/>
<dbReference type="Pfam" id="PF00096">
    <property type="entry name" value="zf-C2H2"/>
    <property type="match status" value="1"/>
</dbReference>
<name>A0A1L7WIN2_9HELO</name>
<dbReference type="SUPFAM" id="SSF57667">
    <property type="entry name" value="beta-beta-alpha zinc fingers"/>
    <property type="match status" value="1"/>
</dbReference>
<evidence type="ECO:0000256" key="6">
    <source>
        <dbReference type="SAM" id="MobiDB-lite"/>
    </source>
</evidence>
<dbReference type="PROSITE" id="PS50157">
    <property type="entry name" value="ZINC_FINGER_C2H2_2"/>
    <property type="match status" value="1"/>
</dbReference>
<feature type="compositionally biased region" description="Polar residues" evidence="6">
    <location>
        <begin position="53"/>
        <end position="75"/>
    </location>
</feature>
<protein>
    <recommendedName>
        <fullName evidence="7">C2H2-type domain-containing protein</fullName>
    </recommendedName>
</protein>
<keyword evidence="1" id="KW-0479">Metal-binding</keyword>
<evidence type="ECO:0000256" key="5">
    <source>
        <dbReference type="PROSITE-ProRule" id="PRU00042"/>
    </source>
</evidence>
<dbReference type="OrthoDB" id="8922241at2759"/>
<evidence type="ECO:0000259" key="7">
    <source>
        <dbReference type="PROSITE" id="PS50157"/>
    </source>
</evidence>
<gene>
    <name evidence="8" type="ORF">PAC_02504</name>
</gene>
<dbReference type="PROSITE" id="PS00028">
    <property type="entry name" value="ZINC_FINGER_C2H2_1"/>
    <property type="match status" value="1"/>
</dbReference>
<dbReference type="InterPro" id="IPR013087">
    <property type="entry name" value="Znf_C2H2_type"/>
</dbReference>
<dbReference type="EMBL" id="FJOG01000003">
    <property type="protein sequence ID" value="CZR52627.1"/>
    <property type="molecule type" value="Genomic_DNA"/>
</dbReference>
<evidence type="ECO:0000256" key="2">
    <source>
        <dbReference type="ARBA" id="ARBA00022737"/>
    </source>
</evidence>
<dbReference type="PANTHER" id="PTHR19818">
    <property type="entry name" value="ZINC FINGER PROTEIN ZIC AND GLI"/>
    <property type="match status" value="1"/>
</dbReference>
<evidence type="ECO:0000256" key="4">
    <source>
        <dbReference type="ARBA" id="ARBA00022833"/>
    </source>
</evidence>
<organism evidence="8 9">
    <name type="scientific">Phialocephala subalpina</name>
    <dbReference type="NCBI Taxonomy" id="576137"/>
    <lineage>
        <taxon>Eukaryota</taxon>
        <taxon>Fungi</taxon>
        <taxon>Dikarya</taxon>
        <taxon>Ascomycota</taxon>
        <taxon>Pezizomycotina</taxon>
        <taxon>Leotiomycetes</taxon>
        <taxon>Helotiales</taxon>
        <taxon>Mollisiaceae</taxon>
        <taxon>Phialocephala</taxon>
        <taxon>Phialocephala fortinii species complex</taxon>
    </lineage>
</organism>
<feature type="region of interest" description="Disordered" evidence="6">
    <location>
        <begin position="52"/>
        <end position="75"/>
    </location>
</feature>
<feature type="domain" description="C2H2-type" evidence="7">
    <location>
        <begin position="92"/>
        <end position="121"/>
    </location>
</feature>
<reference evidence="8 9" key="1">
    <citation type="submission" date="2016-03" db="EMBL/GenBank/DDBJ databases">
        <authorList>
            <person name="Ploux O."/>
        </authorList>
    </citation>
    <scope>NUCLEOTIDE SEQUENCE [LARGE SCALE GENOMIC DNA]</scope>
    <source>
        <strain evidence="8 9">UAMH 11012</strain>
    </source>
</reference>
<dbReference type="GO" id="GO:0000978">
    <property type="term" value="F:RNA polymerase II cis-regulatory region sequence-specific DNA binding"/>
    <property type="evidence" value="ECO:0007669"/>
    <property type="project" value="TreeGrafter"/>
</dbReference>
<dbReference type="SMART" id="SM00355">
    <property type="entry name" value="ZnF_C2H2"/>
    <property type="match status" value="3"/>
</dbReference>
<accession>A0A1L7WIN2</accession>
<dbReference type="AlphaFoldDB" id="A0A1L7WIN2"/>
<dbReference type="Gene3D" id="3.30.160.60">
    <property type="entry name" value="Classic Zinc Finger"/>
    <property type="match status" value="1"/>
</dbReference>
<keyword evidence="9" id="KW-1185">Reference proteome</keyword>
<keyword evidence="2" id="KW-0677">Repeat</keyword>
<evidence type="ECO:0000256" key="1">
    <source>
        <dbReference type="ARBA" id="ARBA00022723"/>
    </source>
</evidence>
<dbReference type="GO" id="GO:0000981">
    <property type="term" value="F:DNA-binding transcription factor activity, RNA polymerase II-specific"/>
    <property type="evidence" value="ECO:0007669"/>
    <property type="project" value="TreeGrafter"/>
</dbReference>
<dbReference type="GO" id="GO:0005634">
    <property type="term" value="C:nucleus"/>
    <property type="evidence" value="ECO:0007669"/>
    <property type="project" value="UniProtKB-ARBA"/>
</dbReference>
<dbReference type="PANTHER" id="PTHR19818:SF139">
    <property type="entry name" value="PAIR-RULE PROTEIN ODD-PAIRED"/>
    <property type="match status" value="1"/>
</dbReference>
<dbReference type="InterPro" id="IPR036236">
    <property type="entry name" value="Znf_C2H2_sf"/>
</dbReference>
<dbReference type="GO" id="GO:0045944">
    <property type="term" value="P:positive regulation of transcription by RNA polymerase II"/>
    <property type="evidence" value="ECO:0007669"/>
    <property type="project" value="UniProtKB-ARBA"/>
</dbReference>
<proteinExistence type="predicted"/>